<keyword evidence="6" id="KW-0238">DNA-binding</keyword>
<gene>
    <name evidence="12" type="ORF">PVK06_006633</name>
</gene>
<evidence type="ECO:0000259" key="10">
    <source>
        <dbReference type="PROSITE" id="PS50255"/>
    </source>
</evidence>
<evidence type="ECO:0000256" key="5">
    <source>
        <dbReference type="ARBA" id="ARBA00023015"/>
    </source>
</evidence>
<evidence type="ECO:0000256" key="3">
    <source>
        <dbReference type="ARBA" id="ARBA00022723"/>
    </source>
</evidence>
<keyword evidence="8" id="KW-0539">Nucleus</keyword>
<organism evidence="12 13">
    <name type="scientific">Gossypium arboreum</name>
    <name type="common">Tree cotton</name>
    <name type="synonym">Gossypium nanking</name>
    <dbReference type="NCBI Taxonomy" id="29729"/>
    <lineage>
        <taxon>Eukaryota</taxon>
        <taxon>Viridiplantae</taxon>
        <taxon>Streptophyta</taxon>
        <taxon>Embryophyta</taxon>
        <taxon>Tracheophyta</taxon>
        <taxon>Spermatophyta</taxon>
        <taxon>Magnoliopsida</taxon>
        <taxon>eudicotyledons</taxon>
        <taxon>Gunneridae</taxon>
        <taxon>Pentapetalae</taxon>
        <taxon>rosids</taxon>
        <taxon>malvids</taxon>
        <taxon>Malvales</taxon>
        <taxon>Malvaceae</taxon>
        <taxon>Malvoideae</taxon>
        <taxon>Gossypium</taxon>
    </lineage>
</organism>
<dbReference type="Proteomes" id="UP001358586">
    <property type="component" value="Chromosome 3"/>
</dbReference>
<keyword evidence="5" id="KW-0805">Transcription regulation</keyword>
<dbReference type="InterPro" id="IPR015300">
    <property type="entry name" value="DNA-bd_pseudobarrel_sf"/>
</dbReference>
<evidence type="ECO:0000256" key="9">
    <source>
        <dbReference type="ARBA" id="ARBA00038168"/>
    </source>
</evidence>
<dbReference type="SMART" id="SM01019">
    <property type="entry name" value="B3"/>
    <property type="match status" value="1"/>
</dbReference>
<evidence type="ECO:0000256" key="1">
    <source>
        <dbReference type="ARBA" id="ARBA00004123"/>
    </source>
</evidence>
<sequence length="263" mass="30329">MQSSESEPGMKELFSKILTATDVRVRFSFPTATMREHFKLLEGSQSLDFQVRDKYSKVWTFRLYTRKNDGHPKPVLTKGWLDFVTRMGLKVGDKVIFVVHGNHNDHLGILVKRNIKLLGSEHWADFTIPILAHSPQAPLQRPFFTATPSHSPSSISASVKYLKELGNIRMKQWLISLAFYSHRETLTSKELHHSKQKLDPKVHTFNHNKTKDCWLIIFWKVYDVTPFMDIDHPEGGEVLLSATGKDVTNDFEDVGHSDWELQE</sequence>
<feature type="domain" description="Cytochrome b5 heme-binding" evidence="10">
    <location>
        <begin position="206"/>
        <end position="258"/>
    </location>
</feature>
<keyword evidence="7" id="KW-0804">Transcription</keyword>
<dbReference type="Pfam" id="PF00173">
    <property type="entry name" value="Cyt-b5"/>
    <property type="match status" value="1"/>
</dbReference>
<name>A0ABR0QFT4_GOSAR</name>
<evidence type="ECO:0008006" key="14">
    <source>
        <dbReference type="Google" id="ProtNLM"/>
    </source>
</evidence>
<evidence type="ECO:0000313" key="12">
    <source>
        <dbReference type="EMBL" id="KAK5837906.1"/>
    </source>
</evidence>
<dbReference type="InterPro" id="IPR001199">
    <property type="entry name" value="Cyt_B5-like_heme/steroid-bd"/>
</dbReference>
<feature type="domain" description="TF-B3" evidence="11">
    <location>
        <begin position="51"/>
        <end position="113"/>
    </location>
</feature>
<dbReference type="PANTHER" id="PTHR19359:SF144">
    <property type="entry name" value="CYTOCHROME B5"/>
    <property type="match status" value="1"/>
</dbReference>
<keyword evidence="3" id="KW-0479">Metal-binding</keyword>
<evidence type="ECO:0000256" key="6">
    <source>
        <dbReference type="ARBA" id="ARBA00023125"/>
    </source>
</evidence>
<keyword evidence="2" id="KW-0349">Heme</keyword>
<keyword evidence="4" id="KW-0408">Iron</keyword>
<dbReference type="Pfam" id="PF02362">
    <property type="entry name" value="B3"/>
    <property type="match status" value="1"/>
</dbReference>
<evidence type="ECO:0000313" key="13">
    <source>
        <dbReference type="Proteomes" id="UP001358586"/>
    </source>
</evidence>
<accession>A0ABR0QFT4</accession>
<keyword evidence="13" id="KW-1185">Reference proteome</keyword>
<dbReference type="InterPro" id="IPR050668">
    <property type="entry name" value="Cytochrome_b5"/>
</dbReference>
<dbReference type="Gene3D" id="3.10.120.10">
    <property type="entry name" value="Cytochrome b5-like heme/steroid binding domain"/>
    <property type="match status" value="1"/>
</dbReference>
<reference evidence="12 13" key="1">
    <citation type="submission" date="2023-03" db="EMBL/GenBank/DDBJ databases">
        <title>WGS of Gossypium arboreum.</title>
        <authorList>
            <person name="Yu D."/>
        </authorList>
    </citation>
    <scope>NUCLEOTIDE SEQUENCE [LARGE SCALE GENOMIC DNA]</scope>
    <source>
        <tissue evidence="12">Leaf</tissue>
    </source>
</reference>
<evidence type="ECO:0000256" key="8">
    <source>
        <dbReference type="ARBA" id="ARBA00023242"/>
    </source>
</evidence>
<evidence type="ECO:0000256" key="2">
    <source>
        <dbReference type="ARBA" id="ARBA00022617"/>
    </source>
</evidence>
<dbReference type="Gene3D" id="2.40.330.10">
    <property type="entry name" value="DNA-binding pseudobarrel domain"/>
    <property type="match status" value="1"/>
</dbReference>
<dbReference type="CDD" id="cd10017">
    <property type="entry name" value="B3_DNA"/>
    <property type="match status" value="1"/>
</dbReference>
<dbReference type="SUPFAM" id="SSF101936">
    <property type="entry name" value="DNA-binding pseudobarrel domain"/>
    <property type="match status" value="1"/>
</dbReference>
<comment type="caution">
    <text evidence="12">The sequence shown here is derived from an EMBL/GenBank/DDBJ whole genome shotgun (WGS) entry which is preliminary data.</text>
</comment>
<dbReference type="EMBL" id="JARKNE010000003">
    <property type="protein sequence ID" value="KAK5837906.1"/>
    <property type="molecule type" value="Genomic_DNA"/>
</dbReference>
<evidence type="ECO:0000256" key="7">
    <source>
        <dbReference type="ARBA" id="ARBA00023163"/>
    </source>
</evidence>
<proteinExistence type="inferred from homology"/>
<dbReference type="SMART" id="SM01117">
    <property type="entry name" value="Cyt-b5"/>
    <property type="match status" value="1"/>
</dbReference>
<dbReference type="PROSITE" id="PS50863">
    <property type="entry name" value="B3"/>
    <property type="match status" value="1"/>
</dbReference>
<protein>
    <recommendedName>
        <fullName evidence="14">TF-B3 domain-containing protein</fullName>
    </recommendedName>
</protein>
<dbReference type="PANTHER" id="PTHR19359">
    <property type="entry name" value="CYTOCHROME B5"/>
    <property type="match status" value="1"/>
</dbReference>
<dbReference type="InterPro" id="IPR003340">
    <property type="entry name" value="B3_DNA-bd"/>
</dbReference>
<evidence type="ECO:0000259" key="11">
    <source>
        <dbReference type="PROSITE" id="PS50863"/>
    </source>
</evidence>
<evidence type="ECO:0000256" key="4">
    <source>
        <dbReference type="ARBA" id="ARBA00023004"/>
    </source>
</evidence>
<comment type="subcellular location">
    <subcellularLocation>
        <location evidence="1">Nucleus</location>
    </subcellularLocation>
</comment>
<dbReference type="PROSITE" id="PS50255">
    <property type="entry name" value="CYTOCHROME_B5_2"/>
    <property type="match status" value="1"/>
</dbReference>
<dbReference type="InterPro" id="IPR036400">
    <property type="entry name" value="Cyt_B5-like_heme/steroid_sf"/>
</dbReference>
<dbReference type="SUPFAM" id="SSF55856">
    <property type="entry name" value="Cytochrome b5-like heme/steroid binding domain"/>
    <property type="match status" value="1"/>
</dbReference>
<comment type="similarity">
    <text evidence="9">Belongs to the cytochrome b5 family.</text>
</comment>